<sequence length="96" mass="10859">MKPPKNNHIVANDQQTASVIHVSVRRRSLFCAARFLSAADHMKLRARPGEQQLAADRLRTSIDASKPHKEILSSYVKEIEEGIDGDWGVTWKPVPW</sequence>
<protein>
    <submittedName>
        <fullName evidence="1">Uncharacterized protein</fullName>
    </submittedName>
</protein>
<accession>A0A9E7G3H2</accession>
<evidence type="ECO:0000313" key="2">
    <source>
        <dbReference type="Proteomes" id="UP001055439"/>
    </source>
</evidence>
<name>A0A9E7G3H2_9LILI</name>
<proteinExistence type="predicted"/>
<dbReference type="Proteomes" id="UP001055439">
    <property type="component" value="Chromosome 5"/>
</dbReference>
<gene>
    <name evidence="1" type="ORF">MUK42_13576</name>
</gene>
<keyword evidence="2" id="KW-1185">Reference proteome</keyword>
<organism evidence="1 2">
    <name type="scientific">Musa troglodytarum</name>
    <name type="common">fe'i banana</name>
    <dbReference type="NCBI Taxonomy" id="320322"/>
    <lineage>
        <taxon>Eukaryota</taxon>
        <taxon>Viridiplantae</taxon>
        <taxon>Streptophyta</taxon>
        <taxon>Embryophyta</taxon>
        <taxon>Tracheophyta</taxon>
        <taxon>Spermatophyta</taxon>
        <taxon>Magnoliopsida</taxon>
        <taxon>Liliopsida</taxon>
        <taxon>Zingiberales</taxon>
        <taxon>Musaceae</taxon>
        <taxon>Musa</taxon>
    </lineage>
</organism>
<dbReference type="EMBL" id="CP097507">
    <property type="protein sequence ID" value="URE04443.1"/>
    <property type="molecule type" value="Genomic_DNA"/>
</dbReference>
<dbReference type="AlphaFoldDB" id="A0A9E7G3H2"/>
<reference evidence="1" key="1">
    <citation type="submission" date="2022-05" db="EMBL/GenBank/DDBJ databases">
        <title>The Musa troglodytarum L. genome provides insights into the mechanism of non-climacteric behaviour and enrichment of carotenoids.</title>
        <authorList>
            <person name="Wang J."/>
        </authorList>
    </citation>
    <scope>NUCLEOTIDE SEQUENCE</scope>
    <source>
        <tissue evidence="1">Leaf</tissue>
    </source>
</reference>
<evidence type="ECO:0000313" key="1">
    <source>
        <dbReference type="EMBL" id="URE04443.1"/>
    </source>
</evidence>